<evidence type="ECO:0000313" key="7">
    <source>
        <dbReference type="EMBL" id="EWT07857.1"/>
    </source>
</evidence>
<dbReference type="Pfam" id="PF01266">
    <property type="entry name" value="DAO"/>
    <property type="match status" value="1"/>
</dbReference>
<comment type="caution">
    <text evidence="7">The sequence shown here is derived from an EMBL/GenBank/DDBJ whole genome shotgun (WGS) entry which is preliminary data.</text>
</comment>
<keyword evidence="4" id="KW-0560">Oxidoreductase</keyword>
<dbReference type="Gene3D" id="3.30.9.10">
    <property type="entry name" value="D-Amino Acid Oxidase, subunit A, domain 2"/>
    <property type="match status" value="1"/>
</dbReference>
<evidence type="ECO:0000256" key="4">
    <source>
        <dbReference type="ARBA" id="ARBA00023002"/>
    </source>
</evidence>
<dbReference type="InterPro" id="IPR006076">
    <property type="entry name" value="FAD-dep_OxRdtase"/>
</dbReference>
<evidence type="ECO:0000256" key="1">
    <source>
        <dbReference type="ARBA" id="ARBA00001974"/>
    </source>
</evidence>
<organism evidence="7 8">
    <name type="scientific">Intrasporangium chromatireducens Q5-1</name>
    <dbReference type="NCBI Taxonomy" id="584657"/>
    <lineage>
        <taxon>Bacteria</taxon>
        <taxon>Bacillati</taxon>
        <taxon>Actinomycetota</taxon>
        <taxon>Actinomycetes</taxon>
        <taxon>Micrococcales</taxon>
        <taxon>Intrasporangiaceae</taxon>
        <taxon>Intrasporangium</taxon>
    </lineage>
</organism>
<gene>
    <name evidence="7" type="ORF">N864_19620</name>
</gene>
<dbReference type="PANTHER" id="PTHR43104:SF2">
    <property type="entry name" value="L-2-HYDROXYGLUTARATE DEHYDROGENASE, MITOCHONDRIAL"/>
    <property type="match status" value="1"/>
</dbReference>
<dbReference type="Gene3D" id="3.50.50.60">
    <property type="entry name" value="FAD/NAD(P)-binding domain"/>
    <property type="match status" value="1"/>
</dbReference>
<keyword evidence="8" id="KW-1185">Reference proteome</keyword>
<dbReference type="InterPro" id="IPR036188">
    <property type="entry name" value="FAD/NAD-bd_sf"/>
</dbReference>
<dbReference type="EMBL" id="AWQS01000003">
    <property type="protein sequence ID" value="EWT07857.1"/>
    <property type="molecule type" value="Genomic_DNA"/>
</dbReference>
<name>W9GS16_9MICO</name>
<accession>W9GS16</accession>
<dbReference type="SUPFAM" id="SSF51905">
    <property type="entry name" value="FAD/NAD(P)-binding domain"/>
    <property type="match status" value="1"/>
</dbReference>
<evidence type="ECO:0000256" key="2">
    <source>
        <dbReference type="ARBA" id="ARBA00022630"/>
    </source>
</evidence>
<dbReference type="AlphaFoldDB" id="W9GS16"/>
<keyword evidence="2" id="KW-0285">Flavoprotein</keyword>
<keyword evidence="3" id="KW-0274">FAD</keyword>
<protein>
    <submittedName>
        <fullName evidence="7">Hydroxyglutarate oxidase</fullName>
    </submittedName>
</protein>
<dbReference type="PATRIC" id="fig|584657.3.peg.142"/>
<evidence type="ECO:0000256" key="5">
    <source>
        <dbReference type="ARBA" id="ARBA00037941"/>
    </source>
</evidence>
<evidence type="ECO:0000256" key="3">
    <source>
        <dbReference type="ARBA" id="ARBA00022827"/>
    </source>
</evidence>
<dbReference type="Proteomes" id="UP000019494">
    <property type="component" value="Unassembled WGS sequence"/>
</dbReference>
<comment type="similarity">
    <text evidence="5">Belongs to the L2HGDH family.</text>
</comment>
<dbReference type="NCBIfam" id="NF008726">
    <property type="entry name" value="PRK11728.1"/>
    <property type="match status" value="1"/>
</dbReference>
<dbReference type="GO" id="GO:0005737">
    <property type="term" value="C:cytoplasm"/>
    <property type="evidence" value="ECO:0007669"/>
    <property type="project" value="TreeGrafter"/>
</dbReference>
<comment type="cofactor">
    <cofactor evidence="1">
        <name>FAD</name>
        <dbReference type="ChEBI" id="CHEBI:57692"/>
    </cofactor>
</comment>
<dbReference type="PANTHER" id="PTHR43104">
    <property type="entry name" value="L-2-HYDROXYGLUTARATE DEHYDROGENASE, MITOCHONDRIAL"/>
    <property type="match status" value="1"/>
</dbReference>
<evidence type="ECO:0000259" key="6">
    <source>
        <dbReference type="Pfam" id="PF01266"/>
    </source>
</evidence>
<reference evidence="8" key="1">
    <citation type="submission" date="2013-08" db="EMBL/GenBank/DDBJ databases">
        <title>Intrasporangium oryzae NRRL B-24470.</title>
        <authorList>
            <person name="Liu H."/>
            <person name="Wang G."/>
        </authorList>
    </citation>
    <scope>NUCLEOTIDE SEQUENCE [LARGE SCALE GENOMIC DNA]</scope>
    <source>
        <strain evidence="8">Q5-1</strain>
    </source>
</reference>
<feature type="domain" description="FAD dependent oxidoreductase" evidence="6">
    <location>
        <begin position="5"/>
        <end position="392"/>
    </location>
</feature>
<evidence type="ECO:0000313" key="8">
    <source>
        <dbReference type="Proteomes" id="UP000019494"/>
    </source>
</evidence>
<dbReference type="GO" id="GO:0047545">
    <property type="term" value="F:(S)-2-hydroxyglutarate dehydrogenase activity"/>
    <property type="evidence" value="ECO:0007669"/>
    <property type="project" value="TreeGrafter"/>
</dbReference>
<sequence length="400" mass="42559">MGAQRVVVVGAGIVGAAIARALVMGGSEVSVTVLEKEPSPGLHQTSRNSGVVHAGLYYQPGSDKARLSREGVRRLREYCRARGLPYQEVGKVLVALDAGDEARLTRIHERAVANGVPGVRWLGAAELTEIEPHVHGRAGLHSPTTAIVDFGRIAAAFLQDACDHGAGVRTGFEVSTISAGSPTRVTATSGETVAADLLVIAAGLHTDRLAGLAGDSPFPRIVPFRGEFHELVPGARHLVRGLIYPVPDPRYPFLGVHLTKRVDGTVLLGPNAVLALSREGYLRRDLEAREVRELLAFKGFRTFARANAVTGAREMWGSLNRRAFIAAARRYVPEIKPSDVVRAPAGVRAQAMDADGSLVDDFRFSRVGNVFSVRNAPSPAATASLAIADLVLDQLGLDTS</sequence>
<dbReference type="RefSeq" id="WP_034712205.1">
    <property type="nucleotide sequence ID" value="NZ_AWQS01000003.1"/>
</dbReference>
<proteinExistence type="inferred from homology"/>